<sequence length="104" mass="11436">MPNVFMIVFSHEDYNGANIIPSDDTTPRIVYATIDGAENALTQMIEGLSNYSPALYGEAYPIENTTARNEIAKKGSAVYGWTRDAGDDGEIIQYGIYIIVLPLE</sequence>
<dbReference type="AlphaFoldDB" id="A0A6C0K0J0"/>
<proteinExistence type="predicted"/>
<accession>A0A6C0K0J0</accession>
<dbReference type="EMBL" id="MN740739">
    <property type="protein sequence ID" value="QHU09564.1"/>
    <property type="molecule type" value="Genomic_DNA"/>
</dbReference>
<protein>
    <submittedName>
        <fullName evidence="1">Uncharacterized protein</fullName>
    </submittedName>
</protein>
<evidence type="ECO:0000313" key="1">
    <source>
        <dbReference type="EMBL" id="QHU09564.1"/>
    </source>
</evidence>
<organism evidence="1">
    <name type="scientific">viral metagenome</name>
    <dbReference type="NCBI Taxonomy" id="1070528"/>
    <lineage>
        <taxon>unclassified sequences</taxon>
        <taxon>metagenomes</taxon>
        <taxon>organismal metagenomes</taxon>
    </lineage>
</organism>
<name>A0A6C0K0J0_9ZZZZ</name>
<reference evidence="1" key="1">
    <citation type="journal article" date="2020" name="Nature">
        <title>Giant virus diversity and host interactions through global metagenomics.</title>
        <authorList>
            <person name="Schulz F."/>
            <person name="Roux S."/>
            <person name="Paez-Espino D."/>
            <person name="Jungbluth S."/>
            <person name="Walsh D.A."/>
            <person name="Denef V.J."/>
            <person name="McMahon K.D."/>
            <person name="Konstantinidis K.T."/>
            <person name="Eloe-Fadrosh E.A."/>
            <person name="Kyrpides N.C."/>
            <person name="Woyke T."/>
        </authorList>
    </citation>
    <scope>NUCLEOTIDE SEQUENCE</scope>
    <source>
        <strain evidence="1">GVMAG-S-1101164-105</strain>
    </source>
</reference>